<evidence type="ECO:0000313" key="1">
    <source>
        <dbReference type="EMBL" id="CDG21051.1"/>
    </source>
</evidence>
<dbReference type="AlphaFoldDB" id="A0A068R2A0"/>
<dbReference type="HOGENOM" id="CLU_202406_0_0_6"/>
<name>A0A068R2A0_9GAMM</name>
<dbReference type="EMBL" id="FO704551">
    <property type="protein sequence ID" value="CDG21051.1"/>
    <property type="molecule type" value="Genomic_DNA"/>
</dbReference>
<gene>
    <name evidence="1" type="ORF">XPG1_1396</name>
</gene>
<evidence type="ECO:0008006" key="3">
    <source>
        <dbReference type="Google" id="ProtNLM"/>
    </source>
</evidence>
<protein>
    <recommendedName>
        <fullName evidence="3">Phage protein</fullName>
    </recommendedName>
</protein>
<dbReference type="Proteomes" id="UP000032735">
    <property type="component" value="Chromosome"/>
</dbReference>
<dbReference type="OrthoDB" id="9806476at2"/>
<accession>A0A068R2A0</accession>
<organism evidence="1 2">
    <name type="scientific">Xenorhabdus poinarii G6</name>
    <dbReference type="NCBI Taxonomy" id="1354304"/>
    <lineage>
        <taxon>Bacteria</taxon>
        <taxon>Pseudomonadati</taxon>
        <taxon>Pseudomonadota</taxon>
        <taxon>Gammaproteobacteria</taxon>
        <taxon>Enterobacterales</taxon>
        <taxon>Morganellaceae</taxon>
        <taxon>Xenorhabdus</taxon>
    </lineage>
</organism>
<dbReference type="InterPro" id="IPR054052">
    <property type="entry name" value="Y16Q-like"/>
</dbReference>
<sequence length="63" mass="7232">MQPYQQRVIDELAELDSKIEKLSDFIGGAIYNGLDETDRVLLAMQLSAMKGYSEILHKRVSRF</sequence>
<evidence type="ECO:0000313" key="2">
    <source>
        <dbReference type="Proteomes" id="UP000032735"/>
    </source>
</evidence>
<reference evidence="1 2" key="1">
    <citation type="submission" date="2013-07" db="EMBL/GenBank/DDBJ databases">
        <authorList>
            <person name="Genoscope - CEA"/>
        </authorList>
    </citation>
    <scope>NUCLEOTIDE SEQUENCE [LARGE SCALE GENOMIC DNA]</scope>
    <source>
        <strain evidence="1 2">G6</strain>
    </source>
</reference>
<dbReference type="STRING" id="1354304.XPG1_1396"/>
<proteinExistence type="predicted"/>
<keyword evidence="2" id="KW-1185">Reference proteome</keyword>
<dbReference type="RefSeq" id="WP_045960535.1">
    <property type="nucleotide sequence ID" value="NZ_FO704551.1"/>
</dbReference>
<dbReference type="Pfam" id="PF21825">
    <property type="entry name" value="crAss001_48"/>
    <property type="match status" value="1"/>
</dbReference>
<dbReference type="KEGG" id="xpo:XPG1_1396"/>